<gene>
    <name evidence="2" type="ORF">F5890DRAFT_1614906</name>
</gene>
<comment type="caution">
    <text evidence="2">The sequence shown here is derived from an EMBL/GenBank/DDBJ whole genome shotgun (WGS) entry which is preliminary data.</text>
</comment>
<reference evidence="2" key="1">
    <citation type="submission" date="2022-08" db="EMBL/GenBank/DDBJ databases">
        <authorList>
            <consortium name="DOE Joint Genome Institute"/>
            <person name="Min B."/>
            <person name="Riley R."/>
            <person name="Sierra-Patev S."/>
            <person name="Naranjo-Ortiz M."/>
            <person name="Looney B."/>
            <person name="Konkel Z."/>
            <person name="Slot J.C."/>
            <person name="Sakamoto Y."/>
            <person name="Steenwyk J.L."/>
            <person name="Rokas A."/>
            <person name="Carro J."/>
            <person name="Camarero S."/>
            <person name="Ferreira P."/>
            <person name="Molpeceres G."/>
            <person name="Ruiz-Duenas F.J."/>
            <person name="Serrano A."/>
            <person name="Henrissat B."/>
            <person name="Drula E."/>
            <person name="Hughes K.W."/>
            <person name="Mata J.L."/>
            <person name="Ishikawa N.K."/>
            <person name="Vargas-Isla R."/>
            <person name="Ushijima S."/>
            <person name="Smith C.A."/>
            <person name="Ahrendt S."/>
            <person name="Andreopoulos W."/>
            <person name="He G."/>
            <person name="Labutti K."/>
            <person name="Lipzen A."/>
            <person name="Ng V."/>
            <person name="Sandor L."/>
            <person name="Barry K."/>
            <person name="Martinez A.T."/>
            <person name="Xiao Y."/>
            <person name="Gibbons J.G."/>
            <person name="Terashima K."/>
            <person name="Hibbett D.S."/>
            <person name="Grigoriev I.V."/>
        </authorList>
    </citation>
    <scope>NUCLEOTIDE SEQUENCE</scope>
    <source>
        <strain evidence="2">TFB7829</strain>
    </source>
</reference>
<dbReference type="EMBL" id="MU802106">
    <property type="protein sequence ID" value="KAJ3981585.1"/>
    <property type="molecule type" value="Genomic_DNA"/>
</dbReference>
<dbReference type="AlphaFoldDB" id="A0AA38PTM0"/>
<dbReference type="Proteomes" id="UP001163850">
    <property type="component" value="Unassembled WGS sequence"/>
</dbReference>
<evidence type="ECO:0000313" key="2">
    <source>
        <dbReference type="EMBL" id="KAJ3981585.1"/>
    </source>
</evidence>
<evidence type="ECO:0000313" key="3">
    <source>
        <dbReference type="Proteomes" id="UP001163850"/>
    </source>
</evidence>
<sequence>MSKRPRSPDPSNSPDALPQQKVVVLASRKVSALQAQIDTLKQEKTDLMSRSFAELKQREEKNRALDEKVQQLMNQITELHEEADELMNHENDALKAAEDKRDELYKELVQSNVEVCKLQRRVGILQQELESRKSTDRASTRFQSLERGMVMDNQRVFRDASTQTDRRSIMNVLTTPPVKVVNPVLKREESALPASELTVLPYSGNASAHPLWFQQAFTYLNVDLGEQYLSLLSSWIDKERIGAYENPKTGLEKKNRPATLSEWQKKRFVKSKDPNISDDNFIVSFSGEVWCWWVSLQPVWRAIAPGTKPSHPPVIKTSMTNWKSLDKKGLNGWFGILVCLKWWGMGLEHCPVEKREELKEDWLRAIDDVSAMLNGLLTYYRASPK</sequence>
<proteinExistence type="predicted"/>
<evidence type="ECO:0000256" key="1">
    <source>
        <dbReference type="SAM" id="Coils"/>
    </source>
</evidence>
<keyword evidence="1" id="KW-0175">Coiled coil</keyword>
<accession>A0AA38PTM0</accession>
<protein>
    <submittedName>
        <fullName evidence="2">Uncharacterized protein</fullName>
    </submittedName>
</protein>
<feature type="coiled-coil region" evidence="1">
    <location>
        <begin position="23"/>
        <end position="114"/>
    </location>
</feature>
<organism evidence="2 3">
    <name type="scientific">Lentinula detonsa</name>
    <dbReference type="NCBI Taxonomy" id="2804962"/>
    <lineage>
        <taxon>Eukaryota</taxon>
        <taxon>Fungi</taxon>
        <taxon>Dikarya</taxon>
        <taxon>Basidiomycota</taxon>
        <taxon>Agaricomycotina</taxon>
        <taxon>Agaricomycetes</taxon>
        <taxon>Agaricomycetidae</taxon>
        <taxon>Agaricales</taxon>
        <taxon>Marasmiineae</taxon>
        <taxon>Omphalotaceae</taxon>
        <taxon>Lentinula</taxon>
    </lineage>
</organism>
<name>A0AA38PTM0_9AGAR</name>